<feature type="domain" description="DUF7613" evidence="4">
    <location>
        <begin position="877"/>
        <end position="1033"/>
    </location>
</feature>
<dbReference type="InterPro" id="IPR056030">
    <property type="entry name" value="DUF7611"/>
</dbReference>
<dbReference type="InterPro" id="IPR056031">
    <property type="entry name" value="DUF7612"/>
</dbReference>
<feature type="compositionally biased region" description="Basic residues" evidence="1">
    <location>
        <begin position="110"/>
        <end position="124"/>
    </location>
</feature>
<dbReference type="STRING" id="1073090.A0A1L9SX70"/>
<evidence type="ECO:0000259" key="3">
    <source>
        <dbReference type="Pfam" id="PF24587"/>
    </source>
</evidence>
<evidence type="ECO:0000313" key="7">
    <source>
        <dbReference type="Proteomes" id="UP000184188"/>
    </source>
</evidence>
<feature type="compositionally biased region" description="Polar residues" evidence="1">
    <location>
        <begin position="83"/>
        <end position="98"/>
    </location>
</feature>
<feature type="domain" description="DUF7611" evidence="2">
    <location>
        <begin position="586"/>
        <end position="740"/>
    </location>
</feature>
<dbReference type="EMBL" id="KV878336">
    <property type="protein sequence ID" value="OJJ51737.1"/>
    <property type="molecule type" value="Genomic_DNA"/>
</dbReference>
<evidence type="ECO:0000259" key="2">
    <source>
        <dbReference type="Pfam" id="PF24586"/>
    </source>
</evidence>
<feature type="region of interest" description="Disordered" evidence="1">
    <location>
        <begin position="47"/>
        <end position="218"/>
    </location>
</feature>
<dbReference type="OrthoDB" id="4356615at2759"/>
<dbReference type="Proteomes" id="UP000184188">
    <property type="component" value="Unassembled WGS sequence"/>
</dbReference>
<name>A0A1L9SX70_9EURO</name>
<dbReference type="AlphaFoldDB" id="A0A1L9SX70"/>
<evidence type="ECO:0000259" key="4">
    <source>
        <dbReference type="Pfam" id="PF24588"/>
    </source>
</evidence>
<reference evidence="7" key="1">
    <citation type="journal article" date="2017" name="Genome Biol.">
        <title>Comparative genomics reveals high biological diversity and specific adaptations in the industrially and medically important fungal genus Aspergillus.</title>
        <authorList>
            <person name="de Vries R.P."/>
            <person name="Riley R."/>
            <person name="Wiebenga A."/>
            <person name="Aguilar-Osorio G."/>
            <person name="Amillis S."/>
            <person name="Uchima C.A."/>
            <person name="Anderluh G."/>
            <person name="Asadollahi M."/>
            <person name="Askin M."/>
            <person name="Barry K."/>
            <person name="Battaglia E."/>
            <person name="Bayram O."/>
            <person name="Benocci T."/>
            <person name="Braus-Stromeyer S.A."/>
            <person name="Caldana C."/>
            <person name="Canovas D."/>
            <person name="Cerqueira G.C."/>
            <person name="Chen F."/>
            <person name="Chen W."/>
            <person name="Choi C."/>
            <person name="Clum A."/>
            <person name="Dos Santos R.A."/>
            <person name="Damasio A.R."/>
            <person name="Diallinas G."/>
            <person name="Emri T."/>
            <person name="Fekete E."/>
            <person name="Flipphi M."/>
            <person name="Freyberg S."/>
            <person name="Gallo A."/>
            <person name="Gournas C."/>
            <person name="Habgood R."/>
            <person name="Hainaut M."/>
            <person name="Harispe M.L."/>
            <person name="Henrissat B."/>
            <person name="Hilden K.S."/>
            <person name="Hope R."/>
            <person name="Hossain A."/>
            <person name="Karabika E."/>
            <person name="Karaffa L."/>
            <person name="Karanyi Z."/>
            <person name="Krasevec N."/>
            <person name="Kuo A."/>
            <person name="Kusch H."/>
            <person name="LaButti K."/>
            <person name="Lagendijk E.L."/>
            <person name="Lapidus A."/>
            <person name="Levasseur A."/>
            <person name="Lindquist E."/>
            <person name="Lipzen A."/>
            <person name="Logrieco A.F."/>
            <person name="MacCabe A."/>
            <person name="Maekelae M.R."/>
            <person name="Malavazi I."/>
            <person name="Melin P."/>
            <person name="Meyer V."/>
            <person name="Mielnichuk N."/>
            <person name="Miskei M."/>
            <person name="Molnar A.P."/>
            <person name="Mule G."/>
            <person name="Ngan C.Y."/>
            <person name="Orejas M."/>
            <person name="Orosz E."/>
            <person name="Ouedraogo J.P."/>
            <person name="Overkamp K.M."/>
            <person name="Park H.-S."/>
            <person name="Perrone G."/>
            <person name="Piumi F."/>
            <person name="Punt P.J."/>
            <person name="Ram A.F."/>
            <person name="Ramon A."/>
            <person name="Rauscher S."/>
            <person name="Record E."/>
            <person name="Riano-Pachon D.M."/>
            <person name="Robert V."/>
            <person name="Roehrig J."/>
            <person name="Ruller R."/>
            <person name="Salamov A."/>
            <person name="Salih N.S."/>
            <person name="Samson R.A."/>
            <person name="Sandor E."/>
            <person name="Sanguinetti M."/>
            <person name="Schuetze T."/>
            <person name="Sepcic K."/>
            <person name="Shelest E."/>
            <person name="Sherlock G."/>
            <person name="Sophianopoulou V."/>
            <person name="Squina F.M."/>
            <person name="Sun H."/>
            <person name="Susca A."/>
            <person name="Todd R.B."/>
            <person name="Tsang A."/>
            <person name="Unkles S.E."/>
            <person name="van de Wiele N."/>
            <person name="van Rossen-Uffink D."/>
            <person name="Oliveira J.V."/>
            <person name="Vesth T.C."/>
            <person name="Visser J."/>
            <person name="Yu J.-H."/>
            <person name="Zhou M."/>
            <person name="Andersen M.R."/>
            <person name="Archer D.B."/>
            <person name="Baker S.E."/>
            <person name="Benoit I."/>
            <person name="Brakhage A.A."/>
            <person name="Braus G.H."/>
            <person name="Fischer R."/>
            <person name="Frisvad J.C."/>
            <person name="Goldman G.H."/>
            <person name="Houbraken J."/>
            <person name="Oakley B."/>
            <person name="Pocsi I."/>
            <person name="Scazzocchio C."/>
            <person name="Seiboth B."/>
            <person name="vanKuyk P.A."/>
            <person name="Wortman J."/>
            <person name="Dyer P.S."/>
            <person name="Grigoriev I.V."/>
        </authorList>
    </citation>
    <scope>NUCLEOTIDE SEQUENCE [LARGE SCALE GENOMIC DNA]</scope>
    <source>
        <strain evidence="7">CBS 506.65</strain>
    </source>
</reference>
<feature type="compositionally biased region" description="Basic and acidic residues" evidence="1">
    <location>
        <begin position="371"/>
        <end position="389"/>
    </location>
</feature>
<proteinExistence type="predicted"/>
<dbReference type="GeneID" id="34614342"/>
<dbReference type="InterPro" id="IPR056032">
    <property type="entry name" value="DUF7613"/>
</dbReference>
<dbReference type="RefSeq" id="XP_022586247.1">
    <property type="nucleotide sequence ID" value="XM_022727878.1"/>
</dbReference>
<evidence type="ECO:0000313" key="6">
    <source>
        <dbReference type="EMBL" id="OJJ51737.1"/>
    </source>
</evidence>
<keyword evidence="7" id="KW-1185">Reference proteome</keyword>
<evidence type="ECO:0000256" key="1">
    <source>
        <dbReference type="SAM" id="MobiDB-lite"/>
    </source>
</evidence>
<feature type="domain" description="DUF7612" evidence="3">
    <location>
        <begin position="742"/>
        <end position="872"/>
    </location>
</feature>
<dbReference type="Pfam" id="PF24588">
    <property type="entry name" value="DUF7613"/>
    <property type="match status" value="1"/>
</dbReference>
<dbReference type="Pfam" id="PF24589">
    <property type="entry name" value="DUF7614"/>
    <property type="match status" value="1"/>
</dbReference>
<feature type="compositionally biased region" description="Polar residues" evidence="1">
    <location>
        <begin position="313"/>
        <end position="323"/>
    </location>
</feature>
<dbReference type="InterPro" id="IPR056033">
    <property type="entry name" value="DUF7614"/>
</dbReference>
<accession>A0A1L9SX70</accession>
<feature type="domain" description="DUF7614" evidence="5">
    <location>
        <begin position="1039"/>
        <end position="1158"/>
    </location>
</feature>
<dbReference type="VEuPathDB" id="FungiDB:ASPZODRAFT_22174"/>
<sequence length="1200" mass="132738">MPADDMLAYVAPERKAFKRPHWRDKLFSKDKNHLVSADQQVEAFLGASRPQPVEHHVAATTPRGLPMTTRLEVSAPDRLPSTHDVTGTSPRSNPSSATDAFPPVSFHTTSPKKARPRKHLRVKFSTREPAVMGEGGDECEIPTRDMRKANQARSQDHPAAPPSQLARPEAPETTDPAARPTDLRVDTSFGDRDRHRAAPPELLKGGPKLDSGHPLLINSPQDADFLMALNLGDAGSRLSFRASPESNSFAQRVRAKMQAEEGQALHNRYHGEPPSPANENPQPQPHPPLASNSPPAASYSPYAVSPVGRPETGLSSTTNTLRSPPSPLMRKPSGDASPIDPNLPANLTPGGGLAQHHKSPPRYRAMPQDHGAADRPPPSRDGRDVRDVSRSPQPPPPQTNSQPPKISLRSIANQFGDTAFVEFKSHIERYESLFQLAAETSKPLAETSLAEWIRAAAWWFLRGKTRLEAYARSRPPSAGAGRRAASESAKQAVLDLGKSLWINEQLVPQHRELSRYGAMGVDALLAVANTTGDKPLADLLGLHQGMMNHLRSLAMSIKRNNILGTLSPTQDSAPDHHTDTSIWMQYPSFAPDVSAVLSGAATRSMLVDRSGRAPTTVQMMPLGDNSRYFSYGSMFVDVYVSSEEDDSRQYSMPCVLSIIRDRADWYVLAGISSQSELVNVMIQGDRKQGPTWDDVEWQVRTHSMRVKLPRGFELNVEFQEEDFKIIWNIVKYTLKTEASLHPEAGESVVFENTIKVFQYMDPAPQKAFPPEPSEKCRLRLFERSVTVTEGTGTRSMHQGFRLSVVTHPKVKTLSSVRHLLGYGAPIVFGLLRGENGAPALLLKVTEDGRTRSMLLTFDEVKDRTTMHSLLLGLVTRERELKIPDIPVQSFKIEQPASKANGSSPPAVSHIQFPAGHALVIDQDHVFVEHGYGPTVLSEHLRVIVSTEWGSVTDRINLGPGELKLRLDVHKQTGLSLYRPGQQDLTVSVADNLIRKEMPDTLTKFLQTAKTQPMVRRFEFANMQGLHAFEEAVTGFKVLFDGVASSFTISRRRMVVPIYKKWEATLARIQVVRQDTVIQLLAFFGDFSHGSCLNFVLKSTDHMESFSRSGKFGIRIVDAKFALPKTDDDPSADFVCLDMPEYPIEHDDIAIAFDAEAGTSLLSPLFCSHHCSRLTCLDRRNFQAALPSSVREPSRMGSLRR</sequence>
<feature type="compositionally biased region" description="Basic and acidic residues" evidence="1">
    <location>
        <begin position="181"/>
        <end position="198"/>
    </location>
</feature>
<evidence type="ECO:0000259" key="5">
    <source>
        <dbReference type="Pfam" id="PF24589"/>
    </source>
</evidence>
<feature type="region of interest" description="Disordered" evidence="1">
    <location>
        <begin position="237"/>
        <end position="406"/>
    </location>
</feature>
<dbReference type="Pfam" id="PF24586">
    <property type="entry name" value="DUF7611"/>
    <property type="match status" value="1"/>
</dbReference>
<feature type="compositionally biased region" description="Low complexity" evidence="1">
    <location>
        <begin position="289"/>
        <end position="306"/>
    </location>
</feature>
<gene>
    <name evidence="6" type="ORF">ASPZODRAFT_22174</name>
</gene>
<dbReference type="Pfam" id="PF24587">
    <property type="entry name" value="DUF7612"/>
    <property type="match status" value="1"/>
</dbReference>
<protein>
    <submittedName>
        <fullName evidence="6">Uncharacterized protein</fullName>
    </submittedName>
</protein>
<organism evidence="6 7">
    <name type="scientific">Penicilliopsis zonata CBS 506.65</name>
    <dbReference type="NCBI Taxonomy" id="1073090"/>
    <lineage>
        <taxon>Eukaryota</taxon>
        <taxon>Fungi</taxon>
        <taxon>Dikarya</taxon>
        <taxon>Ascomycota</taxon>
        <taxon>Pezizomycotina</taxon>
        <taxon>Eurotiomycetes</taxon>
        <taxon>Eurotiomycetidae</taxon>
        <taxon>Eurotiales</taxon>
        <taxon>Aspergillaceae</taxon>
        <taxon>Penicilliopsis</taxon>
    </lineage>
</organism>